<organism evidence="1">
    <name type="scientific">bioreactor metagenome</name>
    <dbReference type="NCBI Taxonomy" id="1076179"/>
    <lineage>
        <taxon>unclassified sequences</taxon>
        <taxon>metagenomes</taxon>
        <taxon>ecological metagenomes</taxon>
    </lineage>
</organism>
<name>A0A645EE31_9ZZZZ</name>
<accession>A0A645EE31</accession>
<proteinExistence type="predicted"/>
<protein>
    <submittedName>
        <fullName evidence="1">Uncharacterized protein</fullName>
    </submittedName>
</protein>
<comment type="caution">
    <text evidence="1">The sequence shown here is derived from an EMBL/GenBank/DDBJ whole genome shotgun (WGS) entry which is preliminary data.</text>
</comment>
<evidence type="ECO:0000313" key="1">
    <source>
        <dbReference type="EMBL" id="MPM99023.1"/>
    </source>
</evidence>
<dbReference type="AlphaFoldDB" id="A0A645EE31"/>
<reference evidence="1" key="1">
    <citation type="submission" date="2019-08" db="EMBL/GenBank/DDBJ databases">
        <authorList>
            <person name="Kucharzyk K."/>
            <person name="Murdoch R.W."/>
            <person name="Higgins S."/>
            <person name="Loffler F."/>
        </authorList>
    </citation>
    <scope>NUCLEOTIDE SEQUENCE</scope>
</reference>
<sequence>MFRADVVVVHVPRFLGRIEEDFLRDGHKGNGALLFDFPGGRNLFFDFRAEIVEVDSHRFQGFDRHSFAQGNDPKQKVFGPHGVMIEPLGFFLHKDEHMPCPGSESFQPFIDIVGFCHN</sequence>
<dbReference type="EMBL" id="VSSQ01045146">
    <property type="protein sequence ID" value="MPM99023.1"/>
    <property type="molecule type" value="Genomic_DNA"/>
</dbReference>
<gene>
    <name evidence="1" type="ORF">SDC9_146213</name>
</gene>